<dbReference type="OrthoDB" id="159029at2"/>
<sequence>MPRPQRASTLRNHILRDRLRPERAGVHALTLVLVVLALWMMASFVGQIMTGAQLEQRRAALIAENARIEATNRALLDQVEYAESPAYAEQIAREQLGLAAEGDTVVLPTFADRPDGKATPTPIALPAPTPQLNWRAWIQALTASDDAP</sequence>
<dbReference type="Pfam" id="PF04977">
    <property type="entry name" value="DivIC"/>
    <property type="match status" value="1"/>
</dbReference>
<gene>
    <name evidence="2" type="ordered locus">Rcas_1330</name>
</gene>
<dbReference type="Proteomes" id="UP000000263">
    <property type="component" value="Chromosome"/>
</dbReference>
<accession>A7NIW8</accession>
<evidence type="ECO:0000313" key="3">
    <source>
        <dbReference type="Proteomes" id="UP000000263"/>
    </source>
</evidence>
<reference evidence="2 3" key="1">
    <citation type="submission" date="2007-08" db="EMBL/GenBank/DDBJ databases">
        <title>Complete sequence of Roseiflexus castenholzii DSM 13941.</title>
        <authorList>
            <consortium name="US DOE Joint Genome Institute"/>
            <person name="Copeland A."/>
            <person name="Lucas S."/>
            <person name="Lapidus A."/>
            <person name="Barry K."/>
            <person name="Glavina del Rio T."/>
            <person name="Dalin E."/>
            <person name="Tice H."/>
            <person name="Pitluck S."/>
            <person name="Thompson L.S."/>
            <person name="Brettin T."/>
            <person name="Bruce D."/>
            <person name="Detter J.C."/>
            <person name="Han C."/>
            <person name="Tapia R."/>
            <person name="Schmutz J."/>
            <person name="Larimer F."/>
            <person name="Land M."/>
            <person name="Hauser L."/>
            <person name="Kyrpides N."/>
            <person name="Mikhailova N."/>
            <person name="Bryant D.A."/>
            <person name="Hanada S."/>
            <person name="Tsukatani Y."/>
            <person name="Richardson P."/>
        </authorList>
    </citation>
    <scope>NUCLEOTIDE SEQUENCE [LARGE SCALE GENOMIC DNA]</scope>
    <source>
        <strain evidence="3">DSM 13941 / HLO8</strain>
    </source>
</reference>
<dbReference type="InterPro" id="IPR007060">
    <property type="entry name" value="FtsL/DivIC"/>
</dbReference>
<dbReference type="eggNOG" id="COG2919">
    <property type="taxonomic scope" value="Bacteria"/>
</dbReference>
<evidence type="ECO:0000313" key="2">
    <source>
        <dbReference type="EMBL" id="ABU57426.1"/>
    </source>
</evidence>
<organism evidence="2 3">
    <name type="scientific">Roseiflexus castenholzii (strain DSM 13941 / HLO8)</name>
    <dbReference type="NCBI Taxonomy" id="383372"/>
    <lineage>
        <taxon>Bacteria</taxon>
        <taxon>Bacillati</taxon>
        <taxon>Chloroflexota</taxon>
        <taxon>Chloroflexia</taxon>
        <taxon>Chloroflexales</taxon>
        <taxon>Roseiflexineae</taxon>
        <taxon>Roseiflexaceae</taxon>
        <taxon>Roseiflexus</taxon>
    </lineage>
</organism>
<dbReference type="RefSeq" id="WP_012119855.1">
    <property type="nucleotide sequence ID" value="NC_009767.1"/>
</dbReference>
<dbReference type="STRING" id="383372.Rcas_1330"/>
<protein>
    <submittedName>
        <fullName evidence="2">Septum formation initiator</fullName>
    </submittedName>
</protein>
<dbReference type="AlphaFoldDB" id="A7NIW8"/>
<keyword evidence="1" id="KW-1133">Transmembrane helix</keyword>
<name>A7NIW8_ROSCS</name>
<keyword evidence="1" id="KW-0472">Membrane</keyword>
<dbReference type="HOGENOM" id="CLU_1757459_0_0_0"/>
<keyword evidence="1" id="KW-0812">Transmembrane</keyword>
<dbReference type="KEGG" id="rca:Rcas_1330"/>
<proteinExistence type="predicted"/>
<feature type="transmembrane region" description="Helical" evidence="1">
    <location>
        <begin position="26"/>
        <end position="49"/>
    </location>
</feature>
<keyword evidence="3" id="KW-1185">Reference proteome</keyword>
<dbReference type="EMBL" id="CP000804">
    <property type="protein sequence ID" value="ABU57426.1"/>
    <property type="molecule type" value="Genomic_DNA"/>
</dbReference>
<evidence type="ECO:0000256" key="1">
    <source>
        <dbReference type="SAM" id="Phobius"/>
    </source>
</evidence>